<gene>
    <name evidence="5" type="ORF">QR680_008982</name>
</gene>
<dbReference type="Gene3D" id="3.40.50.300">
    <property type="entry name" value="P-loop containing nucleotide triphosphate hydrolases"/>
    <property type="match status" value="1"/>
</dbReference>
<dbReference type="InterPro" id="IPR027417">
    <property type="entry name" value="P-loop_NTPase"/>
</dbReference>
<proteinExistence type="predicted"/>
<sequence length="1146" mass="124975">MNRSMLESFSGGDPGGAFRSKTLDRASMRVSTTVGRKSFDAAATHRVSNPYKGFPPPRLQQQEVLVPPVVEEQVSSEGVSWQLFSVTLHRVDSLGFGIAVSGGRDNPHFVSGDPSVVVSDVIPSGPACGLVQVNDRIVSANGVNLENADYSTAVNIMKESQQLNMIVKRRVPLPMIEYEQRTLKFTLSKSRKKDDFGIVLGCKFYIKEITNRKLAEKDPGLREGDVVLRVNGQSLDGVSYEEATKWLQRSRERLSLVVQRDVRRNGSVNGRSRWPSQNTVYEHLGSVTGTPRHSPSPMLGDHAASGFANPPLYQQPPPTQMVSSLGGAEYGNSRRYSENGDPLQRTSSNGSDREYRISAANGRVVSPSGLSGNPYGAYAPQNPAALHPQPLQPLQQALPASPKRDVRVVRFRKMGSLGIRVIGGNQVGIFVSAVQEESPAALHGIRVGDRILSVNDRPMRGVTREQAVEFLLGVDDDVNICVEQARAEYEHVKLNQLGDSFYIKTHFQFSPKSGNRLELGFCSGDIFHVTDTLFGGTVGLWQATKVYTAVESGAKGGDHNGVIPNAKMAVTHSKTAAAKADYSTLGRSTLFRKKLAIRRTKSLTKNGLEDSIMNDLGGGELASPAYERVTLRSPPFQRPVVIYGALADVARQLLLSNFALRFGAPLDDRIVRLSAIDALVAANKHCILDVSPASVEKLQLAQYAPIVVLIDVDGKSRVRELRSRAGAPSLSTRKLLEETAYIKKHHSHLLTATLDATKEDGWFDALRHLIAHLQDRRVWMPEFRPQQPLDDIVLSSGGAFKGDPDADSLRGDYSSSSDYVSRQQLALENFGPDARSSTGVYGRQPPFDANGGDYFYGGAQQGTRFRFPDPRDAENLYMRYNPASPQKPVSPGCYDVKQILADQYDYYGNDSRVASYSAFPHPVPVPAPRQHLASLEPPGTNPHFSSRRFDDEPGGKLFTDHFANAQRISKWQEASEKPTTSLDPGSRVSDYQASPSPSAATNNDLSVTTDSASSGANGITVIEHVSDVVDRRGATVRCPESGVELIVPEGAISGAAHQEISIRVCKSNSMESSGGDEALMGPLIMCGPQGLRFETPVELRMPRKPGVDDSAIVLRSGQGTEWKGLEHVSVASARDDAFITFRIEQF</sequence>
<feature type="compositionally biased region" description="Polar residues" evidence="1">
    <location>
        <begin position="266"/>
        <end position="280"/>
    </location>
</feature>
<dbReference type="GO" id="GO:0050839">
    <property type="term" value="F:cell adhesion molecule binding"/>
    <property type="evidence" value="ECO:0007669"/>
    <property type="project" value="TreeGrafter"/>
</dbReference>
<evidence type="ECO:0000313" key="6">
    <source>
        <dbReference type="Proteomes" id="UP001175271"/>
    </source>
</evidence>
<dbReference type="Proteomes" id="UP001175271">
    <property type="component" value="Unassembled WGS sequence"/>
</dbReference>
<feature type="domain" description="PDZ" evidence="3">
    <location>
        <begin position="184"/>
        <end position="262"/>
    </location>
</feature>
<evidence type="ECO:0000259" key="2">
    <source>
        <dbReference type="PROSITE" id="PS50052"/>
    </source>
</evidence>
<dbReference type="SUPFAM" id="SSF52540">
    <property type="entry name" value="P-loop containing nucleoside triphosphate hydrolases"/>
    <property type="match status" value="1"/>
</dbReference>
<dbReference type="GO" id="GO:0005923">
    <property type="term" value="C:bicellular tight junction"/>
    <property type="evidence" value="ECO:0007669"/>
    <property type="project" value="TreeGrafter"/>
</dbReference>
<dbReference type="PROSITE" id="PS51145">
    <property type="entry name" value="ZU5"/>
    <property type="match status" value="1"/>
</dbReference>
<name>A0AA39M932_9BILA</name>
<feature type="domain" description="Guanylate kinase-like" evidence="2">
    <location>
        <begin position="671"/>
        <end position="771"/>
    </location>
</feature>
<dbReference type="EMBL" id="JAUCMV010000001">
    <property type="protein sequence ID" value="KAK0425014.1"/>
    <property type="molecule type" value="Genomic_DNA"/>
</dbReference>
<dbReference type="GO" id="GO:0098609">
    <property type="term" value="P:cell-cell adhesion"/>
    <property type="evidence" value="ECO:0007669"/>
    <property type="project" value="TreeGrafter"/>
</dbReference>
<dbReference type="GO" id="GO:0150105">
    <property type="term" value="P:protein localization to cell-cell junction"/>
    <property type="evidence" value="ECO:0007669"/>
    <property type="project" value="TreeGrafter"/>
</dbReference>
<dbReference type="SMART" id="SM00218">
    <property type="entry name" value="ZU5"/>
    <property type="match status" value="1"/>
</dbReference>
<dbReference type="SMART" id="SM00072">
    <property type="entry name" value="GuKc"/>
    <property type="match status" value="1"/>
</dbReference>
<feature type="region of interest" description="Disordered" evidence="1">
    <location>
        <begin position="931"/>
        <end position="952"/>
    </location>
</feature>
<dbReference type="PANTHER" id="PTHR13865">
    <property type="entry name" value="TIGHT JUNCTION PROTEIN"/>
    <property type="match status" value="1"/>
</dbReference>
<dbReference type="InterPro" id="IPR008145">
    <property type="entry name" value="GK/Ca_channel_bsu"/>
</dbReference>
<evidence type="ECO:0000256" key="1">
    <source>
        <dbReference type="SAM" id="MobiDB-lite"/>
    </source>
</evidence>
<reference evidence="5" key="1">
    <citation type="submission" date="2023-06" db="EMBL/GenBank/DDBJ databases">
        <title>Genomic analysis of the entomopathogenic nematode Steinernema hermaphroditum.</title>
        <authorList>
            <person name="Schwarz E.M."/>
            <person name="Heppert J.K."/>
            <person name="Baniya A."/>
            <person name="Schwartz H.T."/>
            <person name="Tan C.-H."/>
            <person name="Antoshechkin I."/>
            <person name="Sternberg P.W."/>
            <person name="Goodrich-Blair H."/>
            <person name="Dillman A.R."/>
        </authorList>
    </citation>
    <scope>NUCLEOTIDE SEQUENCE</scope>
    <source>
        <strain evidence="5">PS9179</strain>
        <tissue evidence="5">Whole animal</tissue>
    </source>
</reference>
<dbReference type="Gene3D" id="2.30.42.10">
    <property type="match status" value="3"/>
</dbReference>
<dbReference type="CDD" id="cd06728">
    <property type="entry name" value="PDZ2_ZO1-like_ds"/>
    <property type="match status" value="1"/>
</dbReference>
<feature type="domain" description="PDZ" evidence="3">
    <location>
        <begin position="85"/>
        <end position="172"/>
    </location>
</feature>
<dbReference type="InterPro" id="IPR001478">
    <property type="entry name" value="PDZ"/>
</dbReference>
<dbReference type="PROSITE" id="PS50106">
    <property type="entry name" value="PDZ"/>
    <property type="match status" value="3"/>
</dbReference>
<dbReference type="Pfam" id="PF00791">
    <property type="entry name" value="ZU5"/>
    <property type="match status" value="1"/>
</dbReference>
<dbReference type="PANTHER" id="PTHR13865:SF28">
    <property type="entry name" value="POLYCHAETOID, ISOFORM O"/>
    <property type="match status" value="1"/>
</dbReference>
<dbReference type="SUPFAM" id="SSF50156">
    <property type="entry name" value="PDZ domain-like"/>
    <property type="match status" value="3"/>
</dbReference>
<comment type="caution">
    <text evidence="5">The sequence shown here is derived from an EMBL/GenBank/DDBJ whole genome shotgun (WGS) entry which is preliminary data.</text>
</comment>
<keyword evidence="6" id="KW-1185">Reference proteome</keyword>
<feature type="region of interest" description="Disordered" evidence="1">
    <location>
        <begin position="1"/>
        <end position="24"/>
    </location>
</feature>
<dbReference type="SMART" id="SM00228">
    <property type="entry name" value="PDZ"/>
    <property type="match status" value="3"/>
</dbReference>
<dbReference type="CDD" id="cd06727">
    <property type="entry name" value="PDZ1_ZO1-like"/>
    <property type="match status" value="1"/>
</dbReference>
<feature type="compositionally biased region" description="Polar residues" evidence="1">
    <location>
        <begin position="977"/>
        <end position="1014"/>
    </location>
</feature>
<dbReference type="Gene3D" id="2.60.220.30">
    <property type="match status" value="1"/>
</dbReference>
<dbReference type="PROSITE" id="PS50052">
    <property type="entry name" value="GUANYLATE_KINASE_2"/>
    <property type="match status" value="1"/>
</dbReference>
<dbReference type="InterPro" id="IPR000906">
    <property type="entry name" value="ZU5_dom"/>
</dbReference>
<feature type="region of interest" description="Disordered" evidence="1">
    <location>
        <begin position="968"/>
        <end position="1014"/>
    </location>
</feature>
<dbReference type="CDD" id="cd06729">
    <property type="entry name" value="PDZ3_ZO1-like_domain"/>
    <property type="match status" value="1"/>
</dbReference>
<feature type="domain" description="ZU5" evidence="4">
    <location>
        <begin position="1023"/>
        <end position="1146"/>
    </location>
</feature>
<dbReference type="InterPro" id="IPR036034">
    <property type="entry name" value="PDZ_sf"/>
</dbReference>
<feature type="region of interest" description="Disordered" evidence="1">
    <location>
        <begin position="266"/>
        <end position="382"/>
    </location>
</feature>
<accession>A0AA39M932</accession>
<evidence type="ECO:0000259" key="3">
    <source>
        <dbReference type="PROSITE" id="PS50106"/>
    </source>
</evidence>
<organism evidence="5 6">
    <name type="scientific">Steinernema hermaphroditum</name>
    <dbReference type="NCBI Taxonomy" id="289476"/>
    <lineage>
        <taxon>Eukaryota</taxon>
        <taxon>Metazoa</taxon>
        <taxon>Ecdysozoa</taxon>
        <taxon>Nematoda</taxon>
        <taxon>Chromadorea</taxon>
        <taxon>Rhabditida</taxon>
        <taxon>Tylenchina</taxon>
        <taxon>Panagrolaimomorpha</taxon>
        <taxon>Strongyloidoidea</taxon>
        <taxon>Steinernematidae</taxon>
        <taxon>Steinernema</taxon>
    </lineage>
</organism>
<dbReference type="InterPro" id="IPR008144">
    <property type="entry name" value="Guanylate_kin-like_dom"/>
</dbReference>
<dbReference type="Pfam" id="PF00595">
    <property type="entry name" value="PDZ"/>
    <property type="match status" value="3"/>
</dbReference>
<protein>
    <submittedName>
        <fullName evidence="5">Uncharacterized protein</fullName>
    </submittedName>
</protein>
<dbReference type="GO" id="GO:0005886">
    <property type="term" value="C:plasma membrane"/>
    <property type="evidence" value="ECO:0007669"/>
    <property type="project" value="TreeGrafter"/>
</dbReference>
<dbReference type="GO" id="GO:0045216">
    <property type="term" value="P:cell-cell junction organization"/>
    <property type="evidence" value="ECO:0007669"/>
    <property type="project" value="TreeGrafter"/>
</dbReference>
<evidence type="ECO:0000259" key="4">
    <source>
        <dbReference type="PROSITE" id="PS51145"/>
    </source>
</evidence>
<dbReference type="Pfam" id="PF00625">
    <property type="entry name" value="Guanylate_kin"/>
    <property type="match status" value="1"/>
</dbReference>
<dbReference type="AlphaFoldDB" id="A0AA39M932"/>
<feature type="domain" description="PDZ" evidence="3">
    <location>
        <begin position="405"/>
        <end position="486"/>
    </location>
</feature>
<dbReference type="Gene3D" id="2.30.30.40">
    <property type="entry name" value="SH3 Domains"/>
    <property type="match status" value="1"/>
</dbReference>
<evidence type="ECO:0000313" key="5">
    <source>
        <dbReference type="EMBL" id="KAK0425014.1"/>
    </source>
</evidence>